<name>A0A8S1P798_9CILI</name>
<protein>
    <recommendedName>
        <fullName evidence="3">RRM domain-containing protein</fullName>
    </recommendedName>
</protein>
<gene>
    <name evidence="1" type="ORF">PSON_ATCC_30995.1.T0710099</name>
</gene>
<evidence type="ECO:0000313" key="1">
    <source>
        <dbReference type="EMBL" id="CAD8099017.1"/>
    </source>
</evidence>
<organism evidence="1 2">
    <name type="scientific">Paramecium sonneborni</name>
    <dbReference type="NCBI Taxonomy" id="65129"/>
    <lineage>
        <taxon>Eukaryota</taxon>
        <taxon>Sar</taxon>
        <taxon>Alveolata</taxon>
        <taxon>Ciliophora</taxon>
        <taxon>Intramacronucleata</taxon>
        <taxon>Oligohymenophorea</taxon>
        <taxon>Peniculida</taxon>
        <taxon>Parameciidae</taxon>
        <taxon>Paramecium</taxon>
    </lineage>
</organism>
<dbReference type="AlphaFoldDB" id="A0A8S1P798"/>
<dbReference type="Proteomes" id="UP000692954">
    <property type="component" value="Unassembled WGS sequence"/>
</dbReference>
<reference evidence="1" key="1">
    <citation type="submission" date="2021-01" db="EMBL/GenBank/DDBJ databases">
        <authorList>
            <consortium name="Genoscope - CEA"/>
            <person name="William W."/>
        </authorList>
    </citation>
    <scope>NUCLEOTIDE SEQUENCE</scope>
</reference>
<accession>A0A8S1P798</accession>
<evidence type="ECO:0008006" key="3">
    <source>
        <dbReference type="Google" id="ProtNLM"/>
    </source>
</evidence>
<dbReference type="OrthoDB" id="296632at2759"/>
<dbReference type="EMBL" id="CAJJDN010000071">
    <property type="protein sequence ID" value="CAD8099017.1"/>
    <property type="molecule type" value="Genomic_DNA"/>
</dbReference>
<proteinExistence type="predicted"/>
<evidence type="ECO:0000313" key="2">
    <source>
        <dbReference type="Proteomes" id="UP000692954"/>
    </source>
</evidence>
<sequence>MKPNIYKIRILRGVGQCENFPQVVIFGKIHMFFLIQFILSPLNILEFQDNINYFSYKKCPKRKKKGKQDLIELLGLLEDDIEQYLNQQSIFIKIFFQAWLYFKSQLQTKVFIEYDEVDSAIDAIKFLNNTKIFNQISCNVNHSRLKQLKLDIVPYTKGLDFTNPPSSTNDQVDTNCEQEEITKINEWEDYQFENDSTEEVYDEEETQFSEEKMIDIKSKLNQIDEEINKTIETKIDKALDRLHQNTICIQVLITYDILNDLNFIIKIFCHFGQIKYLKQSQIYLYIKYGSNHECQKAFQLLKEYLEIKLQYNFENLNGKLIQPNNQKISIINQPSKNFSSHTKLLSNRTRLQYKSNNKTNEIFKIYISLFYKLLFIKNEIFFLIIKKYYRKLLQITTISQYFYF</sequence>
<comment type="caution">
    <text evidence="1">The sequence shown here is derived from an EMBL/GenBank/DDBJ whole genome shotgun (WGS) entry which is preliminary data.</text>
</comment>
<keyword evidence="2" id="KW-1185">Reference proteome</keyword>